<dbReference type="OrthoDB" id="5438043at2"/>
<comment type="caution">
    <text evidence="3">The sequence shown here is derived from an EMBL/GenBank/DDBJ whole genome shotgun (WGS) entry which is preliminary data.</text>
</comment>
<protein>
    <submittedName>
        <fullName evidence="3">Transglutaminase-like putative cysteine protease</fullName>
    </submittedName>
</protein>
<evidence type="ECO:0000259" key="2">
    <source>
        <dbReference type="Pfam" id="PF08379"/>
    </source>
</evidence>
<gene>
    <name evidence="3" type="ORF">DFR34_10254</name>
</gene>
<feature type="domain" description="Bacterial transglutaminase-like N-terminal" evidence="2">
    <location>
        <begin position="3"/>
        <end position="79"/>
    </location>
</feature>
<dbReference type="PANTHER" id="PTHR33490">
    <property type="entry name" value="BLR5614 PROTEIN-RELATED"/>
    <property type="match status" value="1"/>
</dbReference>
<dbReference type="EMBL" id="QJKI01000002">
    <property type="protein sequence ID" value="PXX81219.1"/>
    <property type="molecule type" value="Genomic_DNA"/>
</dbReference>
<organism evidence="3 4">
    <name type="scientific">Rivihabitans pingtungensis</name>
    <dbReference type="NCBI Taxonomy" id="1054498"/>
    <lineage>
        <taxon>Bacteria</taxon>
        <taxon>Pseudomonadati</taxon>
        <taxon>Pseudomonadota</taxon>
        <taxon>Betaproteobacteria</taxon>
        <taxon>Neisseriales</taxon>
        <taxon>Aquaspirillaceae</taxon>
        <taxon>Rivihabitans</taxon>
    </lineage>
</organism>
<sequence length="244" mass="26623">MKLHISHRSVYHYPERVRHSTQCLRLTPQSSRRQRVLSWQLGLPARASSGRDPYGNCQHVLTLDYPHQDITVLATGVVEVDEALADDVDDELAPLVFLRQTTRTAPSAARLALAQRHAEAVRQHGRHGALSLAQALAEQPGAAKDSVGASHALLGCLRALAQPARYVSGYLSLADGGEVAHHNWVELWRDGVWASVDPMSLAPAGGGHVKLAVGMDELDACPIRGLRRPSMEDMLRQAQHSAQQ</sequence>
<dbReference type="InterPro" id="IPR013589">
    <property type="entry name" value="Bac_transglu_N"/>
</dbReference>
<keyword evidence="3" id="KW-0378">Hydrolase</keyword>
<reference evidence="3 4" key="1">
    <citation type="submission" date="2018-05" db="EMBL/GenBank/DDBJ databases">
        <title>Genomic Encyclopedia of Type Strains, Phase IV (KMG-IV): sequencing the most valuable type-strain genomes for metagenomic binning, comparative biology and taxonomic classification.</title>
        <authorList>
            <person name="Goeker M."/>
        </authorList>
    </citation>
    <scope>NUCLEOTIDE SEQUENCE [LARGE SCALE GENOMIC DNA]</scope>
    <source>
        <strain evidence="3 4">DSM 29661</strain>
    </source>
</reference>
<keyword evidence="3" id="KW-0645">Protease</keyword>
<feature type="domain" description="Transglutaminase-like" evidence="1">
    <location>
        <begin position="128"/>
        <end position="198"/>
    </location>
</feature>
<dbReference type="SUPFAM" id="SSF54001">
    <property type="entry name" value="Cysteine proteinases"/>
    <property type="match status" value="1"/>
</dbReference>
<name>A0A318KUB0_9NEIS</name>
<dbReference type="InterPro" id="IPR002931">
    <property type="entry name" value="Transglutaminase-like"/>
</dbReference>
<dbReference type="AlphaFoldDB" id="A0A318KUB0"/>
<keyword evidence="4" id="KW-1185">Reference proteome</keyword>
<dbReference type="PANTHER" id="PTHR33490:SF6">
    <property type="entry name" value="SLL1049 PROTEIN"/>
    <property type="match status" value="1"/>
</dbReference>
<dbReference type="Pfam" id="PF08379">
    <property type="entry name" value="Bact_transglu_N"/>
    <property type="match status" value="1"/>
</dbReference>
<dbReference type="GO" id="GO:0008233">
    <property type="term" value="F:peptidase activity"/>
    <property type="evidence" value="ECO:0007669"/>
    <property type="project" value="UniProtKB-KW"/>
</dbReference>
<evidence type="ECO:0000313" key="4">
    <source>
        <dbReference type="Proteomes" id="UP000247555"/>
    </source>
</evidence>
<proteinExistence type="predicted"/>
<evidence type="ECO:0000313" key="3">
    <source>
        <dbReference type="EMBL" id="PXX81219.1"/>
    </source>
</evidence>
<dbReference type="InterPro" id="IPR038765">
    <property type="entry name" value="Papain-like_cys_pep_sf"/>
</dbReference>
<dbReference type="RefSeq" id="WP_110389534.1">
    <property type="nucleotide sequence ID" value="NZ_QJKI01000002.1"/>
</dbReference>
<dbReference type="Pfam" id="PF01841">
    <property type="entry name" value="Transglut_core"/>
    <property type="match status" value="1"/>
</dbReference>
<accession>A0A318KUB0</accession>
<dbReference type="Gene3D" id="3.10.620.30">
    <property type="match status" value="1"/>
</dbReference>
<dbReference type="Proteomes" id="UP000247555">
    <property type="component" value="Unassembled WGS sequence"/>
</dbReference>
<dbReference type="GO" id="GO:0006508">
    <property type="term" value="P:proteolysis"/>
    <property type="evidence" value="ECO:0007669"/>
    <property type="project" value="UniProtKB-KW"/>
</dbReference>
<evidence type="ECO:0000259" key="1">
    <source>
        <dbReference type="Pfam" id="PF01841"/>
    </source>
</evidence>